<sequence>MVSTGTVPTSASPGKTATRPGAVIALLVIAAFVVILNETIMGVALPELMRELDIAASTAQWLTTAFLLTMAVVIPTTGFLIQRFPLRALFFTAMGLFTLGTVIAAVAPGFGVLLIGRIVQATGTAIMIPLLFTTVLNVVPAHRRGRMMGLISIVISVAPAVGPTVSGLILSVFPWRAMFIVMIPIALVAIALGARWVQNLTDTRGVTLDILSVVLSALAFGGIIFGLSSIGEAAGGHEIVPVWMPLALGALALVAFVVRQVRLGATDRVLLNLGVFRHSSFTIAVILVVVAMTTLFGVLILLPLYLQNVLGLGTLPTGLMLLPGGLLMGLMAPLVGNLFDRFGARPLVLPGAIVASVALWGFATLSTDTSVGFVIAVHCLLSLGLAFMFTPLMTSALGALPRELYPHGSAIVSTVQQLAGAAGTAVFVTLMTVGAAASAAQGTDVVDATATGIHSAFFVAACLSVAVIVLAAFVRTPAQGEESPAPSGS</sequence>
<comment type="subcellular location">
    <subcellularLocation>
        <location evidence="1">Cell membrane</location>
        <topology evidence="1">Multi-pass membrane protein</topology>
    </subcellularLocation>
</comment>
<feature type="transmembrane region" description="Helical" evidence="8">
    <location>
        <begin position="281"/>
        <end position="306"/>
    </location>
</feature>
<evidence type="ECO:0000256" key="6">
    <source>
        <dbReference type="ARBA" id="ARBA00022989"/>
    </source>
</evidence>
<keyword evidence="4" id="KW-1003">Cell membrane</keyword>
<organism evidence="10 11">
    <name type="scientific">Microbacterium trichothecenolyticum</name>
    <name type="common">Aureobacterium trichothecenolyticum</name>
    <dbReference type="NCBI Taxonomy" id="69370"/>
    <lineage>
        <taxon>Bacteria</taxon>
        <taxon>Bacillati</taxon>
        <taxon>Actinomycetota</taxon>
        <taxon>Actinomycetes</taxon>
        <taxon>Micrococcales</taxon>
        <taxon>Microbacteriaceae</taxon>
        <taxon>Microbacterium</taxon>
    </lineage>
</organism>
<evidence type="ECO:0000313" key="11">
    <source>
        <dbReference type="Proteomes" id="UP001226691"/>
    </source>
</evidence>
<dbReference type="InterPro" id="IPR036259">
    <property type="entry name" value="MFS_trans_sf"/>
</dbReference>
<feature type="transmembrane region" description="Helical" evidence="8">
    <location>
        <begin position="150"/>
        <end position="169"/>
    </location>
</feature>
<keyword evidence="7 8" id="KW-0472">Membrane</keyword>
<protein>
    <submittedName>
        <fullName evidence="10">DHA2 family lincomycin resistance protein-like MFS transporter</fullName>
    </submittedName>
</protein>
<proteinExistence type="inferred from homology"/>
<feature type="transmembrane region" description="Helical" evidence="8">
    <location>
        <begin position="175"/>
        <end position="194"/>
    </location>
</feature>
<keyword evidence="5 8" id="KW-0812">Transmembrane</keyword>
<dbReference type="PROSITE" id="PS50850">
    <property type="entry name" value="MFS"/>
    <property type="match status" value="1"/>
</dbReference>
<dbReference type="PRINTS" id="PR01036">
    <property type="entry name" value="TCRTETB"/>
</dbReference>
<feature type="transmembrane region" description="Helical" evidence="8">
    <location>
        <begin position="242"/>
        <end position="261"/>
    </location>
</feature>
<accession>A0ABU0TXG7</accession>
<dbReference type="SUPFAM" id="SSF103473">
    <property type="entry name" value="MFS general substrate transporter"/>
    <property type="match status" value="1"/>
</dbReference>
<gene>
    <name evidence="10" type="ORF">QE412_002907</name>
</gene>
<dbReference type="CDD" id="cd17503">
    <property type="entry name" value="MFS_LmrB_MDR_like"/>
    <property type="match status" value="1"/>
</dbReference>
<feature type="transmembrane region" description="Helical" evidence="8">
    <location>
        <begin position="371"/>
        <end position="397"/>
    </location>
</feature>
<evidence type="ECO:0000256" key="1">
    <source>
        <dbReference type="ARBA" id="ARBA00004651"/>
    </source>
</evidence>
<evidence type="ECO:0000256" key="2">
    <source>
        <dbReference type="ARBA" id="ARBA00008537"/>
    </source>
</evidence>
<dbReference type="PANTHER" id="PTHR42718:SF9">
    <property type="entry name" value="MAJOR FACILITATOR SUPERFAMILY MULTIDRUG TRANSPORTER MFSC"/>
    <property type="match status" value="1"/>
</dbReference>
<feature type="transmembrane region" description="Helical" evidence="8">
    <location>
        <begin position="118"/>
        <end position="138"/>
    </location>
</feature>
<dbReference type="Proteomes" id="UP001226691">
    <property type="component" value="Unassembled WGS sequence"/>
</dbReference>
<feature type="transmembrane region" description="Helical" evidence="8">
    <location>
        <begin position="61"/>
        <end position="81"/>
    </location>
</feature>
<dbReference type="InterPro" id="IPR011701">
    <property type="entry name" value="MFS"/>
</dbReference>
<feature type="transmembrane region" description="Helical" evidence="8">
    <location>
        <begin position="21"/>
        <end position="41"/>
    </location>
</feature>
<evidence type="ECO:0000256" key="5">
    <source>
        <dbReference type="ARBA" id="ARBA00022692"/>
    </source>
</evidence>
<reference evidence="10 11" key="1">
    <citation type="submission" date="2023-07" db="EMBL/GenBank/DDBJ databases">
        <title>Functional and genomic diversity of the sorghum phyllosphere microbiome.</title>
        <authorList>
            <person name="Shade A."/>
        </authorList>
    </citation>
    <scope>NUCLEOTIDE SEQUENCE [LARGE SCALE GENOMIC DNA]</scope>
    <source>
        <strain evidence="10 11">SORGH_AS_1207</strain>
    </source>
</reference>
<dbReference type="EMBL" id="JAUTBF010000001">
    <property type="protein sequence ID" value="MDQ1124334.1"/>
    <property type="molecule type" value="Genomic_DNA"/>
</dbReference>
<feature type="transmembrane region" description="Helical" evidence="8">
    <location>
        <begin position="318"/>
        <end position="335"/>
    </location>
</feature>
<dbReference type="RefSeq" id="WP_307485278.1">
    <property type="nucleotide sequence ID" value="NZ_JAUTBF010000001.1"/>
</dbReference>
<feature type="transmembrane region" description="Helical" evidence="8">
    <location>
        <begin position="206"/>
        <end position="230"/>
    </location>
</feature>
<keyword evidence="6 8" id="KW-1133">Transmembrane helix</keyword>
<keyword evidence="11" id="KW-1185">Reference proteome</keyword>
<dbReference type="PANTHER" id="PTHR42718">
    <property type="entry name" value="MAJOR FACILITATOR SUPERFAMILY MULTIDRUG TRANSPORTER MFSC"/>
    <property type="match status" value="1"/>
</dbReference>
<evidence type="ECO:0000256" key="7">
    <source>
        <dbReference type="ARBA" id="ARBA00023136"/>
    </source>
</evidence>
<evidence type="ECO:0000256" key="8">
    <source>
        <dbReference type="SAM" id="Phobius"/>
    </source>
</evidence>
<comment type="similarity">
    <text evidence="2">Belongs to the major facilitator superfamily. EmrB family.</text>
</comment>
<feature type="transmembrane region" description="Helical" evidence="8">
    <location>
        <begin position="347"/>
        <end position="365"/>
    </location>
</feature>
<evidence type="ECO:0000256" key="3">
    <source>
        <dbReference type="ARBA" id="ARBA00022448"/>
    </source>
</evidence>
<comment type="caution">
    <text evidence="10">The sequence shown here is derived from an EMBL/GenBank/DDBJ whole genome shotgun (WGS) entry which is preliminary data.</text>
</comment>
<evidence type="ECO:0000256" key="4">
    <source>
        <dbReference type="ARBA" id="ARBA00022475"/>
    </source>
</evidence>
<feature type="domain" description="Major facilitator superfamily (MFS) profile" evidence="9">
    <location>
        <begin position="23"/>
        <end position="479"/>
    </location>
</feature>
<dbReference type="InterPro" id="IPR020846">
    <property type="entry name" value="MFS_dom"/>
</dbReference>
<name>A0ABU0TXG7_MICTR</name>
<feature type="transmembrane region" description="Helical" evidence="8">
    <location>
        <begin position="418"/>
        <end position="440"/>
    </location>
</feature>
<keyword evidence="3" id="KW-0813">Transport</keyword>
<evidence type="ECO:0000259" key="9">
    <source>
        <dbReference type="PROSITE" id="PS50850"/>
    </source>
</evidence>
<dbReference type="NCBIfam" id="TIGR00711">
    <property type="entry name" value="efflux_EmrB"/>
    <property type="match status" value="1"/>
</dbReference>
<dbReference type="InterPro" id="IPR004638">
    <property type="entry name" value="EmrB-like"/>
</dbReference>
<feature type="transmembrane region" description="Helical" evidence="8">
    <location>
        <begin position="452"/>
        <end position="474"/>
    </location>
</feature>
<evidence type="ECO:0000313" key="10">
    <source>
        <dbReference type="EMBL" id="MDQ1124334.1"/>
    </source>
</evidence>
<dbReference type="Gene3D" id="1.20.1250.20">
    <property type="entry name" value="MFS general substrate transporter like domains"/>
    <property type="match status" value="1"/>
</dbReference>
<dbReference type="Gene3D" id="1.20.1720.10">
    <property type="entry name" value="Multidrug resistance protein D"/>
    <property type="match status" value="1"/>
</dbReference>
<feature type="transmembrane region" description="Helical" evidence="8">
    <location>
        <begin position="88"/>
        <end position="112"/>
    </location>
</feature>
<dbReference type="Pfam" id="PF07690">
    <property type="entry name" value="MFS_1"/>
    <property type="match status" value="1"/>
</dbReference>